<dbReference type="Gene3D" id="3.40.50.300">
    <property type="entry name" value="P-loop containing nucleotide triphosphate hydrolases"/>
    <property type="match status" value="2"/>
</dbReference>
<proteinExistence type="predicted"/>
<evidence type="ECO:0000313" key="2">
    <source>
        <dbReference type="EMBL" id="MFC0082962.1"/>
    </source>
</evidence>
<dbReference type="Pfam" id="PF01656">
    <property type="entry name" value="CbiA"/>
    <property type="match status" value="1"/>
</dbReference>
<dbReference type="InterPro" id="IPR002586">
    <property type="entry name" value="CobQ/CobB/MinD/ParA_Nub-bd_dom"/>
</dbReference>
<sequence>MVAGTHSGVGKTTVATGLMAALAARGVQVASAKVGPDFIDPGYHALATGRPPRNLDAWIAGEEALAPLAARAGQGAEVLVVEGVMGLFDGAGPGPEASTAAVALALEAPVVLVVDASALSGSVAAVVHGFHTLHPRLRLGGVVLNRVGSAGHEALLREALAPLGIPVLGSLPRDDQLAWRDRHLGLVPVVEQPGEVRRSLGRLAALVDRHLDLPGLLALARRAPN</sequence>
<feature type="domain" description="CobQ/CobB/MinD/ParA nucleotide binding" evidence="1">
    <location>
        <begin position="1"/>
        <end position="178"/>
    </location>
</feature>
<dbReference type="EMBL" id="JBHLYQ010000201">
    <property type="protein sequence ID" value="MFC0082962.1"/>
    <property type="molecule type" value="Genomic_DNA"/>
</dbReference>
<organism evidence="2 3">
    <name type="scientific">Aciditerrimonas ferrireducens</name>
    <dbReference type="NCBI Taxonomy" id="667306"/>
    <lineage>
        <taxon>Bacteria</taxon>
        <taxon>Bacillati</taxon>
        <taxon>Actinomycetota</taxon>
        <taxon>Acidimicrobiia</taxon>
        <taxon>Acidimicrobiales</taxon>
        <taxon>Acidimicrobiaceae</taxon>
        <taxon>Aciditerrimonas</taxon>
    </lineage>
</organism>
<dbReference type="NCBIfam" id="NF002204">
    <property type="entry name" value="PRK01077.1"/>
    <property type="match status" value="1"/>
</dbReference>
<comment type="caution">
    <text evidence="2">The sequence shown here is derived from an EMBL/GenBank/DDBJ whole genome shotgun (WGS) entry which is preliminary data.</text>
</comment>
<dbReference type="PANTHER" id="PTHR43873">
    <property type="entry name" value="COBYRINATE A,C-DIAMIDE SYNTHASE"/>
    <property type="match status" value="1"/>
</dbReference>
<evidence type="ECO:0000313" key="3">
    <source>
        <dbReference type="Proteomes" id="UP001589788"/>
    </source>
</evidence>
<gene>
    <name evidence="2" type="ORF">ACFFRE_12565</name>
</gene>
<dbReference type="SUPFAM" id="SSF52540">
    <property type="entry name" value="P-loop containing nucleoside triphosphate hydrolases"/>
    <property type="match status" value="1"/>
</dbReference>
<accession>A0ABV6C9P2</accession>
<dbReference type="PANTHER" id="PTHR43873:SF1">
    <property type="entry name" value="COBYRINATE A,C-DIAMIDE SYNTHASE"/>
    <property type="match status" value="1"/>
</dbReference>
<protein>
    <submittedName>
        <fullName evidence="2">Cobyrinate a,c-diamide synthase</fullName>
    </submittedName>
</protein>
<dbReference type="InterPro" id="IPR027417">
    <property type="entry name" value="P-loop_NTPase"/>
</dbReference>
<dbReference type="CDD" id="cd05388">
    <property type="entry name" value="CobB_N"/>
    <property type="match status" value="1"/>
</dbReference>
<evidence type="ECO:0000259" key="1">
    <source>
        <dbReference type="Pfam" id="PF01656"/>
    </source>
</evidence>
<name>A0ABV6C9P2_9ACTN</name>
<dbReference type="InterPro" id="IPR004484">
    <property type="entry name" value="CbiA/CobB_synth"/>
</dbReference>
<reference evidence="2 3" key="1">
    <citation type="submission" date="2024-09" db="EMBL/GenBank/DDBJ databases">
        <authorList>
            <person name="Sun Q."/>
            <person name="Mori K."/>
        </authorList>
    </citation>
    <scope>NUCLEOTIDE SEQUENCE [LARGE SCALE GENOMIC DNA]</scope>
    <source>
        <strain evidence="2 3">JCM 15389</strain>
    </source>
</reference>
<keyword evidence="3" id="KW-1185">Reference proteome</keyword>
<dbReference type="RefSeq" id="WP_377790686.1">
    <property type="nucleotide sequence ID" value="NZ_JBHLYQ010000201.1"/>
</dbReference>
<feature type="non-terminal residue" evidence="2">
    <location>
        <position position="225"/>
    </location>
</feature>
<dbReference type="Proteomes" id="UP001589788">
    <property type="component" value="Unassembled WGS sequence"/>
</dbReference>